<dbReference type="EMBL" id="JBJQOH010000005">
    <property type="protein sequence ID" value="KAL3686445.1"/>
    <property type="molecule type" value="Genomic_DNA"/>
</dbReference>
<keyword evidence="4 9" id="KW-0378">Hydrolase</keyword>
<sequence length="139" mass="15821">MRLRHAMVCASNQNRSMEAHFLLQKQGLDVSSYGTGAQVKLPGPSVREPNVYAFGTPYRLMLDDLKRKDPEFRLGRYRRNGLLQMLKRNLGVKVAPQRWQDNAADGAFDVVFTFEERVFDMVTEGLPISWPGMSTGLEE</sequence>
<evidence type="ECO:0000313" key="11">
    <source>
        <dbReference type="Proteomes" id="UP001633002"/>
    </source>
</evidence>
<dbReference type="Proteomes" id="UP001633002">
    <property type="component" value="Unassembled WGS sequence"/>
</dbReference>
<comment type="caution">
    <text evidence="10">The sequence shown here is derived from an EMBL/GenBank/DDBJ whole genome shotgun (WGS) entry which is preliminary data.</text>
</comment>
<evidence type="ECO:0000256" key="3">
    <source>
        <dbReference type="ARBA" id="ARBA00022664"/>
    </source>
</evidence>
<keyword evidence="3 9" id="KW-0507">mRNA processing</keyword>
<evidence type="ECO:0000256" key="1">
    <source>
        <dbReference type="ARBA" id="ARBA00004123"/>
    </source>
</evidence>
<comment type="function">
    <text evidence="9">Protein phosphatase that catalyzes the dephosphorylation of the C-terminal domain of RNA polymerase II. Plays a role in RNA processing and termination.</text>
</comment>
<dbReference type="GO" id="GO:0005634">
    <property type="term" value="C:nucleus"/>
    <property type="evidence" value="ECO:0007669"/>
    <property type="project" value="UniProtKB-SubCell"/>
</dbReference>
<dbReference type="Gene3D" id="3.40.50.2300">
    <property type="match status" value="2"/>
</dbReference>
<dbReference type="PANTHER" id="PTHR20383">
    <property type="entry name" value="RNA POLYMERASE II SUBUNIT A C-TERMINAL DOMAIN PHOSPHATASE"/>
    <property type="match status" value="1"/>
</dbReference>
<evidence type="ECO:0000256" key="6">
    <source>
        <dbReference type="ARBA" id="ARBA00023242"/>
    </source>
</evidence>
<keyword evidence="11" id="KW-1185">Reference proteome</keyword>
<evidence type="ECO:0000256" key="5">
    <source>
        <dbReference type="ARBA" id="ARBA00022912"/>
    </source>
</evidence>
<evidence type="ECO:0000256" key="2">
    <source>
        <dbReference type="ARBA" id="ARBA00008978"/>
    </source>
</evidence>
<dbReference type="Pfam" id="PF04722">
    <property type="entry name" value="Ssu72"/>
    <property type="match status" value="1"/>
</dbReference>
<reference evidence="10 11" key="1">
    <citation type="submission" date="2024-09" db="EMBL/GenBank/DDBJ databases">
        <title>Chromosome-scale assembly of Riccia sorocarpa.</title>
        <authorList>
            <person name="Paukszto L."/>
        </authorList>
    </citation>
    <scope>NUCLEOTIDE SEQUENCE [LARGE SCALE GENOMIC DNA]</scope>
    <source>
        <strain evidence="10">LP-2024</strain>
        <tissue evidence="10">Aerial parts of the thallus</tissue>
    </source>
</reference>
<dbReference type="EC" id="3.1.3.16" evidence="9"/>
<dbReference type="AlphaFoldDB" id="A0ABD3H4L6"/>
<dbReference type="GO" id="GO:0031124">
    <property type="term" value="P:mRNA 3'-end processing"/>
    <property type="evidence" value="ECO:0007669"/>
    <property type="project" value="UniProtKB-ARBA"/>
</dbReference>
<comment type="subcellular location">
    <subcellularLocation>
        <location evidence="1 9">Nucleus</location>
    </subcellularLocation>
</comment>
<evidence type="ECO:0000256" key="8">
    <source>
        <dbReference type="ARBA" id="ARBA00048336"/>
    </source>
</evidence>
<keyword evidence="5 9" id="KW-0904">Protein phosphatase</keyword>
<dbReference type="GO" id="GO:0008420">
    <property type="term" value="F:RNA polymerase II CTD heptapeptide repeat phosphatase activity"/>
    <property type="evidence" value="ECO:0007669"/>
    <property type="project" value="UniProtKB-ARBA"/>
</dbReference>
<comment type="catalytic activity">
    <reaction evidence="8 9">
        <text>O-phospho-L-threonyl-[protein] + H2O = L-threonyl-[protein] + phosphate</text>
        <dbReference type="Rhea" id="RHEA:47004"/>
        <dbReference type="Rhea" id="RHEA-COMP:11060"/>
        <dbReference type="Rhea" id="RHEA-COMP:11605"/>
        <dbReference type="ChEBI" id="CHEBI:15377"/>
        <dbReference type="ChEBI" id="CHEBI:30013"/>
        <dbReference type="ChEBI" id="CHEBI:43474"/>
        <dbReference type="ChEBI" id="CHEBI:61977"/>
        <dbReference type="EC" id="3.1.3.16"/>
    </reaction>
</comment>
<comment type="catalytic activity">
    <reaction evidence="7 9">
        <text>O-phospho-L-seryl-[protein] + H2O = L-seryl-[protein] + phosphate</text>
        <dbReference type="Rhea" id="RHEA:20629"/>
        <dbReference type="Rhea" id="RHEA-COMP:9863"/>
        <dbReference type="Rhea" id="RHEA-COMP:11604"/>
        <dbReference type="ChEBI" id="CHEBI:15377"/>
        <dbReference type="ChEBI" id="CHEBI:29999"/>
        <dbReference type="ChEBI" id="CHEBI:43474"/>
        <dbReference type="ChEBI" id="CHEBI:83421"/>
        <dbReference type="EC" id="3.1.3.16"/>
    </reaction>
</comment>
<protein>
    <recommendedName>
        <fullName evidence="9">RNA polymerase II subunit A C-terminal domain phosphatase SSU72</fullName>
        <shortName evidence="9">CTD phosphatase SSU72</shortName>
        <ecNumber evidence="9">3.1.3.16</ecNumber>
    </recommendedName>
</protein>
<comment type="similarity">
    <text evidence="2 9">Belongs to the SSU72 phosphatase family.</text>
</comment>
<name>A0ABD3H4L6_9MARC</name>
<proteinExistence type="inferred from homology"/>
<evidence type="ECO:0000256" key="7">
    <source>
        <dbReference type="ARBA" id="ARBA00047761"/>
    </source>
</evidence>
<dbReference type="FunFam" id="3.40.50.2300:FF:000039">
    <property type="entry name" value="RNA polymerase II subunit A C-terminal domain phosphatase"/>
    <property type="match status" value="1"/>
</dbReference>
<evidence type="ECO:0000256" key="9">
    <source>
        <dbReference type="RuleBase" id="RU369031"/>
    </source>
</evidence>
<evidence type="ECO:0000313" key="10">
    <source>
        <dbReference type="EMBL" id="KAL3686445.1"/>
    </source>
</evidence>
<evidence type="ECO:0000256" key="4">
    <source>
        <dbReference type="ARBA" id="ARBA00022801"/>
    </source>
</evidence>
<dbReference type="InterPro" id="IPR006811">
    <property type="entry name" value="RNA_pol_II_suA"/>
</dbReference>
<keyword evidence="6 9" id="KW-0539">Nucleus</keyword>
<gene>
    <name evidence="10" type="ORF">R1sor_009019</name>
</gene>
<organism evidence="10 11">
    <name type="scientific">Riccia sorocarpa</name>
    <dbReference type="NCBI Taxonomy" id="122646"/>
    <lineage>
        <taxon>Eukaryota</taxon>
        <taxon>Viridiplantae</taxon>
        <taxon>Streptophyta</taxon>
        <taxon>Embryophyta</taxon>
        <taxon>Marchantiophyta</taxon>
        <taxon>Marchantiopsida</taxon>
        <taxon>Marchantiidae</taxon>
        <taxon>Marchantiales</taxon>
        <taxon>Ricciaceae</taxon>
        <taxon>Riccia</taxon>
    </lineage>
</organism>
<accession>A0ABD3H4L6</accession>